<dbReference type="GO" id="GO:0003723">
    <property type="term" value="F:RNA binding"/>
    <property type="evidence" value="ECO:0007669"/>
    <property type="project" value="InterPro"/>
</dbReference>
<name>A0A1Q3D247_CEPFO</name>
<evidence type="ECO:0000313" key="4">
    <source>
        <dbReference type="Proteomes" id="UP000187406"/>
    </source>
</evidence>
<keyword evidence="4" id="KW-1185">Reference proteome</keyword>
<dbReference type="OrthoDB" id="958364at2759"/>
<dbReference type="InterPro" id="IPR046960">
    <property type="entry name" value="PPR_At4g14850-like_plant"/>
</dbReference>
<dbReference type="AlphaFoldDB" id="A0A1Q3D247"/>
<dbReference type="Pfam" id="PF13041">
    <property type="entry name" value="PPR_2"/>
    <property type="match status" value="2"/>
</dbReference>
<feature type="repeat" description="PPR" evidence="2">
    <location>
        <begin position="296"/>
        <end position="330"/>
    </location>
</feature>
<keyword evidence="1" id="KW-0677">Repeat</keyword>
<feature type="non-terminal residue" evidence="3">
    <location>
        <position position="439"/>
    </location>
</feature>
<dbReference type="Pfam" id="PF01535">
    <property type="entry name" value="PPR"/>
    <property type="match status" value="4"/>
</dbReference>
<protein>
    <submittedName>
        <fullName evidence="3">PPR domain-containing protein/PPR_2 domain-containing protein/PPR_3 domain-containing protein</fullName>
    </submittedName>
</protein>
<organism evidence="3 4">
    <name type="scientific">Cephalotus follicularis</name>
    <name type="common">Albany pitcher plant</name>
    <dbReference type="NCBI Taxonomy" id="3775"/>
    <lineage>
        <taxon>Eukaryota</taxon>
        <taxon>Viridiplantae</taxon>
        <taxon>Streptophyta</taxon>
        <taxon>Embryophyta</taxon>
        <taxon>Tracheophyta</taxon>
        <taxon>Spermatophyta</taxon>
        <taxon>Magnoliopsida</taxon>
        <taxon>eudicotyledons</taxon>
        <taxon>Gunneridae</taxon>
        <taxon>Pentapetalae</taxon>
        <taxon>rosids</taxon>
        <taxon>fabids</taxon>
        <taxon>Oxalidales</taxon>
        <taxon>Cephalotaceae</taxon>
        <taxon>Cephalotus</taxon>
    </lineage>
</organism>
<feature type="repeat" description="PPR" evidence="2">
    <location>
        <begin position="1"/>
        <end position="33"/>
    </location>
</feature>
<dbReference type="InParanoid" id="A0A1Q3D247"/>
<dbReference type="PROSITE" id="PS51375">
    <property type="entry name" value="PPR"/>
    <property type="match status" value="6"/>
</dbReference>
<evidence type="ECO:0000256" key="1">
    <source>
        <dbReference type="ARBA" id="ARBA00022737"/>
    </source>
</evidence>
<dbReference type="EMBL" id="BDDD01003965">
    <property type="protein sequence ID" value="GAV86586.1"/>
    <property type="molecule type" value="Genomic_DNA"/>
</dbReference>
<accession>A0A1Q3D247</accession>
<dbReference type="PANTHER" id="PTHR47926">
    <property type="entry name" value="PENTATRICOPEPTIDE REPEAT-CONTAINING PROTEIN"/>
    <property type="match status" value="1"/>
</dbReference>
<dbReference type="Pfam" id="PF20431">
    <property type="entry name" value="E_motif"/>
    <property type="match status" value="1"/>
</dbReference>
<dbReference type="NCBIfam" id="TIGR00756">
    <property type="entry name" value="PPR"/>
    <property type="match status" value="7"/>
</dbReference>
<evidence type="ECO:0000313" key="3">
    <source>
        <dbReference type="EMBL" id="GAV86586.1"/>
    </source>
</evidence>
<reference evidence="4" key="1">
    <citation type="submission" date="2016-04" db="EMBL/GenBank/DDBJ databases">
        <title>Cephalotus genome sequencing.</title>
        <authorList>
            <person name="Fukushima K."/>
            <person name="Hasebe M."/>
            <person name="Fang X."/>
        </authorList>
    </citation>
    <scope>NUCLEOTIDE SEQUENCE [LARGE SCALE GENOMIC DNA]</scope>
    <source>
        <strain evidence="4">cv. St1</strain>
    </source>
</reference>
<dbReference type="GO" id="GO:0009451">
    <property type="term" value="P:RNA modification"/>
    <property type="evidence" value="ECO:0007669"/>
    <property type="project" value="InterPro"/>
</dbReference>
<dbReference type="Pfam" id="PF12854">
    <property type="entry name" value="PPR_1"/>
    <property type="match status" value="1"/>
</dbReference>
<dbReference type="InterPro" id="IPR002885">
    <property type="entry name" value="PPR_rpt"/>
</dbReference>
<dbReference type="InterPro" id="IPR046848">
    <property type="entry name" value="E_motif"/>
</dbReference>
<feature type="repeat" description="PPR" evidence="2">
    <location>
        <begin position="92"/>
        <end position="122"/>
    </location>
</feature>
<dbReference type="PANTHER" id="PTHR47926:SF347">
    <property type="entry name" value="PENTATRICOPEPTIDE REPEAT-CONTAINING PROTEIN"/>
    <property type="match status" value="1"/>
</dbReference>
<comment type="caution">
    <text evidence="3">The sequence shown here is derived from an EMBL/GenBank/DDBJ whole genome shotgun (WGS) entry which is preliminary data.</text>
</comment>
<dbReference type="SUPFAM" id="SSF48452">
    <property type="entry name" value="TPR-like"/>
    <property type="match status" value="1"/>
</dbReference>
<dbReference type="Proteomes" id="UP000187406">
    <property type="component" value="Unassembled WGS sequence"/>
</dbReference>
<feature type="repeat" description="PPR" evidence="2">
    <location>
        <begin position="225"/>
        <end position="259"/>
    </location>
</feature>
<gene>
    <name evidence="3" type="ORF">CFOL_v3_30016</name>
</gene>
<proteinExistence type="predicted"/>
<evidence type="ECO:0000256" key="2">
    <source>
        <dbReference type="PROSITE-ProRule" id="PRU00708"/>
    </source>
</evidence>
<feature type="repeat" description="PPR" evidence="2">
    <location>
        <begin position="123"/>
        <end position="157"/>
    </location>
</feature>
<feature type="repeat" description="PPR" evidence="2">
    <location>
        <begin position="61"/>
        <end position="91"/>
    </location>
</feature>
<dbReference type="FunFam" id="1.25.40.10:FF:000090">
    <property type="entry name" value="Pentatricopeptide repeat-containing protein, chloroplastic"/>
    <property type="match status" value="1"/>
</dbReference>
<sequence>VTWNAMIRGYFQNGQFNKAVKLFNQMPERDIFSYNTVIAGLMQCGEVGGAREVFDGMVLRDVVTWNSMISGYIRNGLIDEALTVFNGMPSKDDISWNLVIGGLVNCQKLDLAEKYFKEMRIRSVASWSIMISGLAKNDHGEEGVKLFIRMKEAGPSPDEATVTSVLTICSSLPALHLGKQTHALAIKSSLDRFIAVSNAMVTMYARCGNMHSALLEFSSMLTHDDVISWNSIICGFAHHGYGEKALEMFEQMRLTDIKPNHITFVGVLSACSHAGLVNEGKHYFDYMKNKCFVQPTTEHYTCIVDLLGRFGLIDEAMRFLDQMKTDGIDVPASVWGALLGACRIHKNTEVGEIAGEKVLEMEPYNSGIYLILAEMHLSSGKRDDAERILARMKANGVKKQPGCSWIEVNNSGHVFLSGVGSHPEISRVCCVLNLLHIEM</sequence>
<feature type="non-terminal residue" evidence="3">
    <location>
        <position position="1"/>
    </location>
</feature>
<dbReference type="Gene3D" id="1.25.40.10">
    <property type="entry name" value="Tetratricopeptide repeat domain"/>
    <property type="match status" value="3"/>
</dbReference>
<dbReference type="InterPro" id="IPR011990">
    <property type="entry name" value="TPR-like_helical_dom_sf"/>
</dbReference>